<keyword evidence="2" id="KW-1185">Reference proteome</keyword>
<protein>
    <submittedName>
        <fullName evidence="1">Uncharacterized protein</fullName>
    </submittedName>
</protein>
<evidence type="ECO:0000313" key="2">
    <source>
        <dbReference type="Proteomes" id="UP000499080"/>
    </source>
</evidence>
<gene>
    <name evidence="1" type="ORF">AVEN_101785_1</name>
</gene>
<proteinExistence type="predicted"/>
<reference evidence="1 2" key="1">
    <citation type="journal article" date="2019" name="Sci. Rep.">
        <title>Orb-weaving spider Araneus ventricosus genome elucidates the spidroin gene catalogue.</title>
        <authorList>
            <person name="Kono N."/>
            <person name="Nakamura H."/>
            <person name="Ohtoshi R."/>
            <person name="Moran D.A.P."/>
            <person name="Shinohara A."/>
            <person name="Yoshida Y."/>
            <person name="Fujiwara M."/>
            <person name="Mori M."/>
            <person name="Tomita M."/>
            <person name="Arakawa K."/>
        </authorList>
    </citation>
    <scope>NUCLEOTIDE SEQUENCE [LARGE SCALE GENOMIC DNA]</scope>
</reference>
<organism evidence="1 2">
    <name type="scientific">Araneus ventricosus</name>
    <name type="common">Orbweaver spider</name>
    <name type="synonym">Epeira ventricosa</name>
    <dbReference type="NCBI Taxonomy" id="182803"/>
    <lineage>
        <taxon>Eukaryota</taxon>
        <taxon>Metazoa</taxon>
        <taxon>Ecdysozoa</taxon>
        <taxon>Arthropoda</taxon>
        <taxon>Chelicerata</taxon>
        <taxon>Arachnida</taxon>
        <taxon>Araneae</taxon>
        <taxon>Araneomorphae</taxon>
        <taxon>Entelegynae</taxon>
        <taxon>Araneoidea</taxon>
        <taxon>Araneidae</taxon>
        <taxon>Araneus</taxon>
    </lineage>
</organism>
<name>A0A4Y2CZA7_ARAVE</name>
<comment type="caution">
    <text evidence="1">The sequence shown here is derived from an EMBL/GenBank/DDBJ whole genome shotgun (WGS) entry which is preliminary data.</text>
</comment>
<dbReference type="EMBL" id="BGPR01000275">
    <property type="protein sequence ID" value="GBM09733.1"/>
    <property type="molecule type" value="Genomic_DNA"/>
</dbReference>
<evidence type="ECO:0000313" key="1">
    <source>
        <dbReference type="EMBL" id="GBM09733.1"/>
    </source>
</evidence>
<accession>A0A4Y2CZA7</accession>
<dbReference type="Proteomes" id="UP000499080">
    <property type="component" value="Unassembled WGS sequence"/>
</dbReference>
<dbReference type="AlphaFoldDB" id="A0A4Y2CZA7"/>
<sequence>MWTQQEKTQCVARFIESPMLKCNETLGHSMEGNQSPDQLFRLGIRHSWKQIVFSINRGLVTHLFQILTLHLGIGLCLYEPGYTLNFLLWRPHFSSNLHLLENKRTL</sequence>